<reference evidence="2 3" key="1">
    <citation type="submission" date="2023-02" db="EMBL/GenBank/DDBJ databases">
        <title>LHISI_Scaffold_Assembly.</title>
        <authorList>
            <person name="Stuart O.P."/>
            <person name="Cleave R."/>
            <person name="Magrath M.J.L."/>
            <person name="Mikheyev A.S."/>
        </authorList>
    </citation>
    <scope>NUCLEOTIDE SEQUENCE [LARGE SCALE GENOMIC DNA]</scope>
    <source>
        <strain evidence="2">Daus_M_001</strain>
        <tissue evidence="2">Leg muscle</tissue>
    </source>
</reference>
<evidence type="ECO:0000313" key="3">
    <source>
        <dbReference type="Proteomes" id="UP001159363"/>
    </source>
</evidence>
<sequence length="151" mass="17022">MPITIVNIKPFIQNKVYVGLGTRCYNGKIQCSPKSYFVRKNSRGRVVRYNTTHLRPSHFKGTGQTDNTPEQEETEKGHSKSTSVENDKEDFKGFENSESVEESVHTDTEDFKGFTGYATQATCKPWWKKGTLSDHKLSQSKSGVVRAIVGQ</sequence>
<feature type="compositionally biased region" description="Basic and acidic residues" evidence="1">
    <location>
        <begin position="85"/>
        <end position="95"/>
    </location>
</feature>
<gene>
    <name evidence="2" type="ORF">PR048_013220</name>
</gene>
<feature type="region of interest" description="Disordered" evidence="1">
    <location>
        <begin position="131"/>
        <end position="151"/>
    </location>
</feature>
<evidence type="ECO:0000256" key="1">
    <source>
        <dbReference type="SAM" id="MobiDB-lite"/>
    </source>
</evidence>
<comment type="caution">
    <text evidence="2">The sequence shown here is derived from an EMBL/GenBank/DDBJ whole genome shotgun (WGS) entry which is preliminary data.</text>
</comment>
<evidence type="ECO:0000313" key="2">
    <source>
        <dbReference type="EMBL" id="KAJ8887006.1"/>
    </source>
</evidence>
<protein>
    <submittedName>
        <fullName evidence="2">Uncharacterized protein</fullName>
    </submittedName>
</protein>
<accession>A0ABQ9HRQ2</accession>
<keyword evidence="3" id="KW-1185">Reference proteome</keyword>
<feature type="region of interest" description="Disordered" evidence="1">
    <location>
        <begin position="50"/>
        <end position="108"/>
    </location>
</feature>
<dbReference type="Proteomes" id="UP001159363">
    <property type="component" value="Chromosome X"/>
</dbReference>
<dbReference type="EMBL" id="JARBHB010000004">
    <property type="protein sequence ID" value="KAJ8887006.1"/>
    <property type="molecule type" value="Genomic_DNA"/>
</dbReference>
<organism evidence="2 3">
    <name type="scientific">Dryococelus australis</name>
    <dbReference type="NCBI Taxonomy" id="614101"/>
    <lineage>
        <taxon>Eukaryota</taxon>
        <taxon>Metazoa</taxon>
        <taxon>Ecdysozoa</taxon>
        <taxon>Arthropoda</taxon>
        <taxon>Hexapoda</taxon>
        <taxon>Insecta</taxon>
        <taxon>Pterygota</taxon>
        <taxon>Neoptera</taxon>
        <taxon>Polyneoptera</taxon>
        <taxon>Phasmatodea</taxon>
        <taxon>Verophasmatodea</taxon>
        <taxon>Anareolatae</taxon>
        <taxon>Phasmatidae</taxon>
        <taxon>Eurycanthinae</taxon>
        <taxon>Dryococelus</taxon>
    </lineage>
</organism>
<proteinExistence type="predicted"/>
<name>A0ABQ9HRQ2_9NEOP</name>